<dbReference type="InterPro" id="IPR024992">
    <property type="entry name" value="DUF3891"/>
</dbReference>
<accession>I0BQK0</accession>
<dbReference type="HOGENOM" id="CLU_076871_0_0_9"/>
<dbReference type="AlphaFoldDB" id="I0BQK0"/>
<organism evidence="1 2">
    <name type="scientific">Paenibacillus mucilaginosus K02</name>
    <dbReference type="NCBI Taxonomy" id="997761"/>
    <lineage>
        <taxon>Bacteria</taxon>
        <taxon>Bacillati</taxon>
        <taxon>Bacillota</taxon>
        <taxon>Bacilli</taxon>
        <taxon>Bacillales</taxon>
        <taxon>Paenibacillaceae</taxon>
        <taxon>Paenibacillus</taxon>
    </lineage>
</organism>
<evidence type="ECO:0000313" key="1">
    <source>
        <dbReference type="EMBL" id="AFH64647.1"/>
    </source>
</evidence>
<dbReference type="PATRIC" id="fig|997761.3.peg.5745"/>
<name>I0BQK0_9BACL</name>
<protein>
    <submittedName>
        <fullName evidence="1">Uncharacterized protein</fullName>
    </submittedName>
</protein>
<dbReference type="Pfam" id="PF13030">
    <property type="entry name" value="DUF3891"/>
    <property type="match status" value="1"/>
</dbReference>
<proteinExistence type="predicted"/>
<gene>
    <name evidence="1" type="ORF">B2K_28775</name>
</gene>
<sequence>MIVRDTGDAWVLTAQHEHARLSGDAARRFRPFFEGDPHFEDLVTAVYQHDLGWVRLDETPVWNDRASAPYSFIDYPLLPKLTHYRLGLDQVEELNPYAALLCSMHYAAFVEGSTDEESSAFHRYETGRQERIRKELGIRGAKELQKPFSLLKLCDRISLYVTLNEPGAGKAQEYPPYRTGFGQSEPFHPDGTGILAARWISKSEIEMAPNPFGHTFRTSVRQKRVPKALAGVIGLAEAYGRTEETEQEVVFHGRTGEEEA</sequence>
<dbReference type="KEGG" id="pmw:B2K_28775"/>
<dbReference type="EMBL" id="CP003422">
    <property type="protein sequence ID" value="AFH64647.1"/>
    <property type="molecule type" value="Genomic_DNA"/>
</dbReference>
<dbReference type="Proteomes" id="UP000007392">
    <property type="component" value="Chromosome"/>
</dbReference>
<dbReference type="OrthoDB" id="190426at2"/>
<evidence type="ECO:0000313" key="2">
    <source>
        <dbReference type="Proteomes" id="UP000007392"/>
    </source>
</evidence>
<dbReference type="RefSeq" id="WP_014652319.1">
    <property type="nucleotide sequence ID" value="NC_017672.3"/>
</dbReference>
<reference evidence="1 2" key="1">
    <citation type="submission" date="2013-06" db="EMBL/GenBank/DDBJ databases">
        <title>Complete genome sequence of Paenibacillus mucilaginosus K02.</title>
        <authorList>
            <person name="Xiao B."/>
            <person name="Sun L."/>
            <person name="Xiao L."/>
            <person name="Lian B."/>
        </authorList>
    </citation>
    <scope>NUCLEOTIDE SEQUENCE [LARGE SCALE GENOMIC DNA]</scope>
    <source>
        <strain evidence="1 2">K02</strain>
    </source>
</reference>